<dbReference type="InterPro" id="IPR000792">
    <property type="entry name" value="Tscrpt_reg_LuxR_C"/>
</dbReference>
<keyword evidence="4" id="KW-1185">Reference proteome</keyword>
<dbReference type="SMART" id="SM00421">
    <property type="entry name" value="HTH_LUXR"/>
    <property type="match status" value="1"/>
</dbReference>
<dbReference type="PRINTS" id="PR00038">
    <property type="entry name" value="HTHLUXR"/>
</dbReference>
<dbReference type="RefSeq" id="WP_227388123.1">
    <property type="nucleotide sequence ID" value="NZ_JBHSCJ010000003.1"/>
</dbReference>
<proteinExistence type="predicted"/>
<dbReference type="SUPFAM" id="SSF46894">
    <property type="entry name" value="C-terminal effector domain of the bipartite response regulators"/>
    <property type="match status" value="1"/>
</dbReference>
<dbReference type="Pfam" id="PF00196">
    <property type="entry name" value="GerE"/>
    <property type="match status" value="1"/>
</dbReference>
<keyword evidence="1" id="KW-0238">DNA-binding</keyword>
<dbReference type="PROSITE" id="PS00622">
    <property type="entry name" value="HTH_LUXR_1"/>
    <property type="match status" value="1"/>
</dbReference>
<evidence type="ECO:0000313" key="3">
    <source>
        <dbReference type="EMBL" id="MCB8887516.1"/>
    </source>
</evidence>
<evidence type="ECO:0000313" key="4">
    <source>
        <dbReference type="Proteomes" id="UP001319882"/>
    </source>
</evidence>
<evidence type="ECO:0000256" key="1">
    <source>
        <dbReference type="ARBA" id="ARBA00023125"/>
    </source>
</evidence>
<dbReference type="Gene3D" id="3.40.50.2300">
    <property type="match status" value="1"/>
</dbReference>
<dbReference type="EMBL" id="WHVL01000001">
    <property type="protein sequence ID" value="MCB8887516.1"/>
    <property type="molecule type" value="Genomic_DNA"/>
</dbReference>
<protein>
    <submittedName>
        <fullName evidence="3">Response regulator transcription factor</fullName>
    </submittedName>
</protein>
<name>A0ABS8DMF0_9GAMM</name>
<organism evidence="3 4">
    <name type="scientific">Vreelandella malpeensis</name>
    <dbReference type="NCBI Taxonomy" id="1172368"/>
    <lineage>
        <taxon>Bacteria</taxon>
        <taxon>Pseudomonadati</taxon>
        <taxon>Pseudomonadota</taxon>
        <taxon>Gammaproteobacteria</taxon>
        <taxon>Oceanospirillales</taxon>
        <taxon>Halomonadaceae</taxon>
        <taxon>Vreelandella</taxon>
    </lineage>
</organism>
<comment type="caution">
    <text evidence="3">The sequence shown here is derived from an EMBL/GenBank/DDBJ whole genome shotgun (WGS) entry which is preliminary data.</text>
</comment>
<dbReference type="InterPro" id="IPR039420">
    <property type="entry name" value="WalR-like"/>
</dbReference>
<accession>A0ABS8DMF0</accession>
<dbReference type="PROSITE" id="PS50043">
    <property type="entry name" value="HTH_LUXR_2"/>
    <property type="match status" value="1"/>
</dbReference>
<dbReference type="CDD" id="cd06170">
    <property type="entry name" value="LuxR_C_like"/>
    <property type="match status" value="1"/>
</dbReference>
<sequence length="208" mass="22480">MKHHFITTDGNMKARWMEAFPEASSILAEQGSDAIGTGDVAWLVTMIDDWPLRVGELAQRGATVVVLSYSADDQEALLAFEQGARGYVHTLAAPEVLEQVALVVTNQGIWAGQALLSKVLSGSFQALRQRHAGEPSLSAPLLGQLTERERAVALAVARGASNKEIARQLDIGERTVKAHLSAIFKKLAVRDRLQLILKLSDNASSRTA</sequence>
<feature type="domain" description="HTH luxR-type" evidence="2">
    <location>
        <begin position="138"/>
        <end position="203"/>
    </location>
</feature>
<gene>
    <name evidence="3" type="ORF">GEV37_00015</name>
</gene>
<dbReference type="PANTHER" id="PTHR43214">
    <property type="entry name" value="TWO-COMPONENT RESPONSE REGULATOR"/>
    <property type="match status" value="1"/>
</dbReference>
<evidence type="ECO:0000259" key="2">
    <source>
        <dbReference type="PROSITE" id="PS50043"/>
    </source>
</evidence>
<dbReference type="InterPro" id="IPR016032">
    <property type="entry name" value="Sig_transdc_resp-reg_C-effctor"/>
</dbReference>
<dbReference type="PANTHER" id="PTHR43214:SF43">
    <property type="entry name" value="TWO-COMPONENT RESPONSE REGULATOR"/>
    <property type="match status" value="1"/>
</dbReference>
<dbReference type="Proteomes" id="UP001319882">
    <property type="component" value="Unassembled WGS sequence"/>
</dbReference>
<reference evidence="3 4" key="1">
    <citation type="journal article" date="2021" name="Sci. Rep.">
        <title>Genome analysis of a halophilic bacterium Halomonas malpeensis YU-PRIM-29(T) reveals its exopolysaccharide and pigment producing capabilities.</title>
        <authorList>
            <person name="Athmika"/>
            <person name="Ghate S.D."/>
            <person name="Arun A.B."/>
            <person name="Rao S.S."/>
            <person name="Kumar S.T.A."/>
            <person name="Kandiyil M.K."/>
            <person name="Saptami K."/>
            <person name="Rekha P.D."/>
        </authorList>
    </citation>
    <scope>NUCLEOTIDE SEQUENCE [LARGE SCALE GENOMIC DNA]</scope>
    <source>
        <strain evidence="4">prim 29</strain>
    </source>
</reference>